<dbReference type="Proteomes" id="UP000190890">
    <property type="component" value="Unassembled WGS sequence"/>
</dbReference>
<dbReference type="InterPro" id="IPR003439">
    <property type="entry name" value="ABC_transporter-like_ATP-bd"/>
</dbReference>
<comment type="caution">
    <text evidence="11">The sequence shown here is derived from an EMBL/GenBank/DDBJ whole genome shotgun (WGS) entry which is preliminary data.</text>
</comment>
<keyword evidence="5 11" id="KW-0067">ATP-binding</keyword>
<dbReference type="Gene3D" id="3.40.50.300">
    <property type="entry name" value="P-loop containing nucleotide triphosphate hydrolases"/>
    <property type="match status" value="1"/>
</dbReference>
<evidence type="ECO:0000256" key="5">
    <source>
        <dbReference type="ARBA" id="ARBA00022840"/>
    </source>
</evidence>
<evidence type="ECO:0000313" key="12">
    <source>
        <dbReference type="Proteomes" id="UP000190890"/>
    </source>
</evidence>
<dbReference type="InterPro" id="IPR017871">
    <property type="entry name" value="ABC_transporter-like_CS"/>
</dbReference>
<dbReference type="CDD" id="cd18547">
    <property type="entry name" value="ABC_6TM_Tm288_like"/>
    <property type="match status" value="1"/>
</dbReference>
<evidence type="ECO:0000256" key="1">
    <source>
        <dbReference type="ARBA" id="ARBA00004651"/>
    </source>
</evidence>
<evidence type="ECO:0000256" key="8">
    <source>
        <dbReference type="SAM" id="Phobius"/>
    </source>
</evidence>
<dbReference type="PROSITE" id="PS50893">
    <property type="entry name" value="ABC_TRANSPORTER_2"/>
    <property type="match status" value="1"/>
</dbReference>
<sequence>MNKNSILYRLLSYTKPYKIYLFGAILSAIISISLTLYGPILIGNAIDLILGPGNVQYTQILKILIILMFTILISSLFQWTLSNFTTAITQKTVKDIRIDAFNKLNKLTFKYIDSNAHGDIISRIVNDVDSVSDGLLQGLTSLFTGIVTILLTLVFMLSISPIIALVVILVTPLSLFVASFIAKHSNQMFKEQSKTQGELSGYIEEMIGNQKIINAFNCEQTSINKFKEINSRLYNCGIKAQFYSSLSNPSTRFVNGLVYAAVGVIGTIYVIFGAISIGDISCFLTYANQYTKPFNEVTGVIAQLQTAFSSAKRLFDLLDEEGESKDLETSFDKSNFIGNIEFSDVSFSYNKSKKLIENFNLKVDSGNKIAIVGPTGSGKTTLVNLLMRFYETNSGTIKIDGIHINDMSRHNLRNLFGMVLQETWLYTGTIRDNISYGKANATDEEIIESAKKAKAHNFIMRLPNGYNTVISEGGSNISAGQKQLLCIARIMLLNPPMLILDEATSSIDTRTELNIQEAFNKIMTGRTSFIIAHRLSTIKNADIILVLKNGKIIEQGNHNKLLSQNGFYKSLYNSQFATN</sequence>
<dbReference type="Pfam" id="PF00005">
    <property type="entry name" value="ABC_tran"/>
    <property type="match status" value="1"/>
</dbReference>
<gene>
    <name evidence="11" type="ORF">CLPUN_28890</name>
</gene>
<keyword evidence="2" id="KW-0813">Transport</keyword>
<dbReference type="PROSITE" id="PS00211">
    <property type="entry name" value="ABC_TRANSPORTER_1"/>
    <property type="match status" value="1"/>
</dbReference>
<dbReference type="OrthoDB" id="9762778at2"/>
<dbReference type="SUPFAM" id="SSF90123">
    <property type="entry name" value="ABC transporter transmembrane region"/>
    <property type="match status" value="1"/>
</dbReference>
<evidence type="ECO:0000256" key="4">
    <source>
        <dbReference type="ARBA" id="ARBA00022741"/>
    </source>
</evidence>
<dbReference type="CDD" id="cd03254">
    <property type="entry name" value="ABCC_Glucan_exporter_like"/>
    <property type="match status" value="1"/>
</dbReference>
<accession>A0A1S8TEG4</accession>
<dbReference type="FunFam" id="3.40.50.300:FF:000287">
    <property type="entry name" value="Multidrug ABC transporter ATP-binding protein"/>
    <property type="match status" value="1"/>
</dbReference>
<evidence type="ECO:0000259" key="10">
    <source>
        <dbReference type="PROSITE" id="PS50929"/>
    </source>
</evidence>
<dbReference type="InterPro" id="IPR011527">
    <property type="entry name" value="ABC1_TM_dom"/>
</dbReference>
<dbReference type="SUPFAM" id="SSF52540">
    <property type="entry name" value="P-loop containing nucleoside triphosphate hydrolases"/>
    <property type="match status" value="1"/>
</dbReference>
<dbReference type="SMART" id="SM00382">
    <property type="entry name" value="AAA"/>
    <property type="match status" value="1"/>
</dbReference>
<dbReference type="InterPro" id="IPR036640">
    <property type="entry name" value="ABC1_TM_sf"/>
</dbReference>
<evidence type="ECO:0000256" key="6">
    <source>
        <dbReference type="ARBA" id="ARBA00022989"/>
    </source>
</evidence>
<dbReference type="Pfam" id="PF00664">
    <property type="entry name" value="ABC_membrane"/>
    <property type="match status" value="1"/>
</dbReference>
<dbReference type="GO" id="GO:0016887">
    <property type="term" value="F:ATP hydrolysis activity"/>
    <property type="evidence" value="ECO:0007669"/>
    <property type="project" value="InterPro"/>
</dbReference>
<keyword evidence="6 8" id="KW-1133">Transmembrane helix</keyword>
<feature type="transmembrane region" description="Helical" evidence="8">
    <location>
        <begin position="162"/>
        <end position="182"/>
    </location>
</feature>
<dbReference type="PANTHER" id="PTHR43394:SF1">
    <property type="entry name" value="ATP-BINDING CASSETTE SUB-FAMILY B MEMBER 10, MITOCHONDRIAL"/>
    <property type="match status" value="1"/>
</dbReference>
<protein>
    <submittedName>
        <fullName evidence="11">Putative ABC transporter ATP-binding protein</fullName>
    </submittedName>
</protein>
<organism evidence="11 12">
    <name type="scientific">Clostridium puniceum</name>
    <dbReference type="NCBI Taxonomy" id="29367"/>
    <lineage>
        <taxon>Bacteria</taxon>
        <taxon>Bacillati</taxon>
        <taxon>Bacillota</taxon>
        <taxon>Clostridia</taxon>
        <taxon>Eubacteriales</taxon>
        <taxon>Clostridiaceae</taxon>
        <taxon>Clostridium</taxon>
    </lineage>
</organism>
<keyword evidence="4" id="KW-0547">Nucleotide-binding</keyword>
<keyword evidence="7 8" id="KW-0472">Membrane</keyword>
<evidence type="ECO:0000259" key="9">
    <source>
        <dbReference type="PROSITE" id="PS50893"/>
    </source>
</evidence>
<proteinExistence type="predicted"/>
<evidence type="ECO:0000256" key="2">
    <source>
        <dbReference type="ARBA" id="ARBA00022448"/>
    </source>
</evidence>
<evidence type="ECO:0000256" key="7">
    <source>
        <dbReference type="ARBA" id="ARBA00023136"/>
    </source>
</evidence>
<dbReference type="InterPro" id="IPR027417">
    <property type="entry name" value="P-loop_NTPase"/>
</dbReference>
<reference evidence="11 12" key="1">
    <citation type="submission" date="2016-05" db="EMBL/GenBank/DDBJ databases">
        <title>Microbial solvent formation.</title>
        <authorList>
            <person name="Poehlein A."/>
            <person name="Montoya Solano J.D."/>
            <person name="Flitsch S."/>
            <person name="Krabben P."/>
            <person name="Duerre P."/>
            <person name="Daniel R."/>
        </authorList>
    </citation>
    <scope>NUCLEOTIDE SEQUENCE [LARGE SCALE GENOMIC DNA]</scope>
    <source>
        <strain evidence="11 12">DSM 2619</strain>
    </source>
</reference>
<feature type="transmembrane region" description="Helical" evidence="8">
    <location>
        <begin position="135"/>
        <end position="156"/>
    </location>
</feature>
<feature type="domain" description="ABC transmembrane type-1" evidence="10">
    <location>
        <begin position="22"/>
        <end position="306"/>
    </location>
</feature>
<feature type="transmembrane region" description="Helical" evidence="8">
    <location>
        <begin position="257"/>
        <end position="278"/>
    </location>
</feature>
<dbReference type="PANTHER" id="PTHR43394">
    <property type="entry name" value="ATP-DEPENDENT PERMEASE MDL1, MITOCHONDRIAL"/>
    <property type="match status" value="1"/>
</dbReference>
<dbReference type="STRING" id="29367.CLPUN_28890"/>
<feature type="transmembrane region" description="Helical" evidence="8">
    <location>
        <begin position="20"/>
        <end position="40"/>
    </location>
</feature>
<dbReference type="GO" id="GO:0005524">
    <property type="term" value="F:ATP binding"/>
    <property type="evidence" value="ECO:0007669"/>
    <property type="project" value="UniProtKB-KW"/>
</dbReference>
<dbReference type="RefSeq" id="WP_077847975.1">
    <property type="nucleotide sequence ID" value="NZ_LZZM01000178.1"/>
</dbReference>
<dbReference type="PROSITE" id="PS50929">
    <property type="entry name" value="ABC_TM1F"/>
    <property type="match status" value="1"/>
</dbReference>
<dbReference type="Gene3D" id="1.20.1560.10">
    <property type="entry name" value="ABC transporter type 1, transmembrane domain"/>
    <property type="match status" value="1"/>
</dbReference>
<keyword evidence="3 8" id="KW-0812">Transmembrane</keyword>
<evidence type="ECO:0000256" key="3">
    <source>
        <dbReference type="ARBA" id="ARBA00022692"/>
    </source>
</evidence>
<feature type="transmembrane region" description="Helical" evidence="8">
    <location>
        <begin position="60"/>
        <end position="81"/>
    </location>
</feature>
<dbReference type="GO" id="GO:0015421">
    <property type="term" value="F:ABC-type oligopeptide transporter activity"/>
    <property type="evidence" value="ECO:0007669"/>
    <property type="project" value="TreeGrafter"/>
</dbReference>
<dbReference type="InterPro" id="IPR003593">
    <property type="entry name" value="AAA+_ATPase"/>
</dbReference>
<dbReference type="AlphaFoldDB" id="A0A1S8TEG4"/>
<keyword evidence="12" id="KW-1185">Reference proteome</keyword>
<feature type="domain" description="ABC transporter" evidence="9">
    <location>
        <begin position="340"/>
        <end position="574"/>
    </location>
</feature>
<evidence type="ECO:0000313" key="11">
    <source>
        <dbReference type="EMBL" id="OOM76041.1"/>
    </source>
</evidence>
<comment type="subcellular location">
    <subcellularLocation>
        <location evidence="1">Cell membrane</location>
        <topology evidence="1">Multi-pass membrane protein</topology>
    </subcellularLocation>
</comment>
<dbReference type="InterPro" id="IPR039421">
    <property type="entry name" value="Type_1_exporter"/>
</dbReference>
<name>A0A1S8TEG4_9CLOT</name>
<dbReference type="GO" id="GO:0005886">
    <property type="term" value="C:plasma membrane"/>
    <property type="evidence" value="ECO:0007669"/>
    <property type="project" value="UniProtKB-SubCell"/>
</dbReference>
<dbReference type="EMBL" id="LZZM01000178">
    <property type="protein sequence ID" value="OOM76041.1"/>
    <property type="molecule type" value="Genomic_DNA"/>
</dbReference>